<dbReference type="InterPro" id="IPR013766">
    <property type="entry name" value="Thioredoxin_domain"/>
</dbReference>
<keyword evidence="15" id="KW-1185">Reference proteome</keyword>
<dbReference type="PANTHER" id="PTHR42801">
    <property type="entry name" value="THIOREDOXIN-DEPENDENT PEROXIDE REDUCTASE"/>
    <property type="match status" value="1"/>
</dbReference>
<evidence type="ECO:0000256" key="8">
    <source>
        <dbReference type="ARBA" id="ARBA00023284"/>
    </source>
</evidence>
<evidence type="ECO:0000256" key="5">
    <source>
        <dbReference type="ARBA" id="ARBA00022862"/>
    </source>
</evidence>
<feature type="domain" description="Thioredoxin" evidence="13">
    <location>
        <begin position="3"/>
        <end position="152"/>
    </location>
</feature>
<dbReference type="Proteomes" id="UP001623592">
    <property type="component" value="Unassembled WGS sequence"/>
</dbReference>
<proteinExistence type="inferred from homology"/>
<dbReference type="NCBIfam" id="NF006960">
    <property type="entry name" value="PRK09437.1"/>
    <property type="match status" value="1"/>
</dbReference>
<dbReference type="PANTHER" id="PTHR42801:SF4">
    <property type="entry name" value="AHPC_TSA FAMILY PROTEIN"/>
    <property type="match status" value="1"/>
</dbReference>
<dbReference type="Gene3D" id="3.40.30.10">
    <property type="entry name" value="Glutaredoxin"/>
    <property type="match status" value="1"/>
</dbReference>
<dbReference type="GO" id="GO:0140824">
    <property type="term" value="F:thioredoxin-dependent peroxiredoxin activity"/>
    <property type="evidence" value="ECO:0007669"/>
    <property type="project" value="UniProtKB-EC"/>
</dbReference>
<keyword evidence="4 14" id="KW-0575">Peroxidase</keyword>
<evidence type="ECO:0000256" key="4">
    <source>
        <dbReference type="ARBA" id="ARBA00022559"/>
    </source>
</evidence>
<evidence type="ECO:0000313" key="15">
    <source>
        <dbReference type="Proteomes" id="UP001623592"/>
    </source>
</evidence>
<evidence type="ECO:0000259" key="13">
    <source>
        <dbReference type="PROSITE" id="PS51352"/>
    </source>
</evidence>
<name>A0ABW8TJ00_9CLOT</name>
<keyword evidence="5" id="KW-0049">Antioxidant</keyword>
<keyword evidence="8" id="KW-0676">Redox-active center</keyword>
<gene>
    <name evidence="14" type="primary">bcp</name>
    <name evidence="14" type="ORF">ACJDT4_19210</name>
</gene>
<keyword evidence="7" id="KW-1015">Disulfide bond</keyword>
<comment type="similarity">
    <text evidence="10">Belongs to the peroxiredoxin family. BCP/PrxQ subfamily.</text>
</comment>
<sequence>MEIKEGSLAPEFSLTGSDGKEHKLSDYRGKKVILYFYPKDNTAGCSKEACSFRDNIKIVTDLNAVVLGVSRDSLKSHDRFIEKFNLPFVLLADEDEKVCRLYDVIKEKNMYGRKYMGIERSTFIIDEEGILKKAFRKVKISGHIEQVIESLK</sequence>
<evidence type="ECO:0000256" key="2">
    <source>
        <dbReference type="ARBA" id="ARBA00011245"/>
    </source>
</evidence>
<dbReference type="PIRSF" id="PIRSF000239">
    <property type="entry name" value="AHPC"/>
    <property type="match status" value="1"/>
</dbReference>
<evidence type="ECO:0000256" key="10">
    <source>
        <dbReference type="ARBA" id="ARBA00038489"/>
    </source>
</evidence>
<evidence type="ECO:0000256" key="1">
    <source>
        <dbReference type="ARBA" id="ARBA00003330"/>
    </source>
</evidence>
<accession>A0ABW8TJ00</accession>
<evidence type="ECO:0000256" key="12">
    <source>
        <dbReference type="ARBA" id="ARBA00049091"/>
    </source>
</evidence>
<organism evidence="14 15">
    <name type="scientific">Clostridium neuense</name>
    <dbReference type="NCBI Taxonomy" id="1728934"/>
    <lineage>
        <taxon>Bacteria</taxon>
        <taxon>Bacillati</taxon>
        <taxon>Bacillota</taxon>
        <taxon>Clostridia</taxon>
        <taxon>Eubacteriales</taxon>
        <taxon>Clostridiaceae</taxon>
        <taxon>Clostridium</taxon>
    </lineage>
</organism>
<protein>
    <recommendedName>
        <fullName evidence="3">thioredoxin-dependent peroxiredoxin</fullName>
        <ecNumber evidence="3">1.11.1.24</ecNumber>
    </recommendedName>
    <alternativeName>
        <fullName evidence="11">Bacterioferritin comigratory protein</fullName>
    </alternativeName>
    <alternativeName>
        <fullName evidence="9">Thioredoxin peroxidase</fullName>
    </alternativeName>
</protein>
<reference evidence="14 15" key="1">
    <citation type="submission" date="2024-11" db="EMBL/GenBank/DDBJ databases">
        <authorList>
            <person name="Heng Y.C."/>
            <person name="Lim A.C.H."/>
            <person name="Lee J.K.Y."/>
            <person name="Kittelmann S."/>
        </authorList>
    </citation>
    <scope>NUCLEOTIDE SEQUENCE [LARGE SCALE GENOMIC DNA]</scope>
    <source>
        <strain evidence="14 15">WILCCON 0114</strain>
    </source>
</reference>
<dbReference type="RefSeq" id="WP_406789200.1">
    <property type="nucleotide sequence ID" value="NZ_JBJIAA010000018.1"/>
</dbReference>
<dbReference type="InterPro" id="IPR024706">
    <property type="entry name" value="Peroxiredoxin_AhpC-typ"/>
</dbReference>
<evidence type="ECO:0000256" key="11">
    <source>
        <dbReference type="ARBA" id="ARBA00041373"/>
    </source>
</evidence>
<keyword evidence="6 14" id="KW-0560">Oxidoreductase</keyword>
<comment type="subunit">
    <text evidence="2">Monomer.</text>
</comment>
<evidence type="ECO:0000256" key="9">
    <source>
        <dbReference type="ARBA" id="ARBA00032824"/>
    </source>
</evidence>
<comment type="catalytic activity">
    <reaction evidence="12">
        <text>a hydroperoxide + [thioredoxin]-dithiol = an alcohol + [thioredoxin]-disulfide + H2O</text>
        <dbReference type="Rhea" id="RHEA:62620"/>
        <dbReference type="Rhea" id="RHEA-COMP:10698"/>
        <dbReference type="Rhea" id="RHEA-COMP:10700"/>
        <dbReference type="ChEBI" id="CHEBI:15377"/>
        <dbReference type="ChEBI" id="CHEBI:29950"/>
        <dbReference type="ChEBI" id="CHEBI:30879"/>
        <dbReference type="ChEBI" id="CHEBI:35924"/>
        <dbReference type="ChEBI" id="CHEBI:50058"/>
        <dbReference type="EC" id="1.11.1.24"/>
    </reaction>
</comment>
<dbReference type="Pfam" id="PF00578">
    <property type="entry name" value="AhpC-TSA"/>
    <property type="match status" value="1"/>
</dbReference>
<comment type="function">
    <text evidence="1">Thiol-specific peroxidase that catalyzes the reduction of hydrogen peroxide and organic hydroperoxides to water and alcohols, respectively. Plays a role in cell protection against oxidative stress by detoxifying peroxides and as sensor of hydrogen peroxide-mediated signaling events.</text>
</comment>
<evidence type="ECO:0000256" key="3">
    <source>
        <dbReference type="ARBA" id="ARBA00013017"/>
    </source>
</evidence>
<dbReference type="EMBL" id="JBJIAA010000018">
    <property type="protein sequence ID" value="MFL0252546.1"/>
    <property type="molecule type" value="Genomic_DNA"/>
</dbReference>
<evidence type="ECO:0000256" key="6">
    <source>
        <dbReference type="ARBA" id="ARBA00023002"/>
    </source>
</evidence>
<dbReference type="InterPro" id="IPR036249">
    <property type="entry name" value="Thioredoxin-like_sf"/>
</dbReference>
<dbReference type="InterPro" id="IPR050924">
    <property type="entry name" value="Peroxiredoxin_BCP/PrxQ"/>
</dbReference>
<dbReference type="InterPro" id="IPR000866">
    <property type="entry name" value="AhpC/TSA"/>
</dbReference>
<dbReference type="CDD" id="cd03017">
    <property type="entry name" value="PRX_BCP"/>
    <property type="match status" value="1"/>
</dbReference>
<evidence type="ECO:0000256" key="7">
    <source>
        <dbReference type="ARBA" id="ARBA00023157"/>
    </source>
</evidence>
<dbReference type="PROSITE" id="PS51352">
    <property type="entry name" value="THIOREDOXIN_2"/>
    <property type="match status" value="1"/>
</dbReference>
<dbReference type="SUPFAM" id="SSF52833">
    <property type="entry name" value="Thioredoxin-like"/>
    <property type="match status" value="1"/>
</dbReference>
<evidence type="ECO:0000313" key="14">
    <source>
        <dbReference type="EMBL" id="MFL0252546.1"/>
    </source>
</evidence>
<comment type="caution">
    <text evidence="14">The sequence shown here is derived from an EMBL/GenBank/DDBJ whole genome shotgun (WGS) entry which is preliminary data.</text>
</comment>
<dbReference type="EC" id="1.11.1.24" evidence="3"/>